<protein>
    <recommendedName>
        <fullName evidence="10">PH domain-containing protein</fullName>
    </recommendedName>
</protein>
<reference evidence="11" key="1">
    <citation type="submission" date="2021-01" db="UniProtKB">
        <authorList>
            <consortium name="EnsemblMetazoa"/>
        </authorList>
    </citation>
    <scope>IDENTIFICATION</scope>
</reference>
<evidence type="ECO:0000256" key="7">
    <source>
        <dbReference type="ARBA" id="ARBA00023136"/>
    </source>
</evidence>
<dbReference type="Pfam" id="PF01237">
    <property type="entry name" value="Oxysterol_BP"/>
    <property type="match status" value="1"/>
</dbReference>
<dbReference type="GO" id="GO:0005886">
    <property type="term" value="C:plasma membrane"/>
    <property type="evidence" value="ECO:0007669"/>
    <property type="project" value="TreeGrafter"/>
</dbReference>
<keyword evidence="5" id="KW-0445">Lipid transport</keyword>
<feature type="region of interest" description="Disordered" evidence="9">
    <location>
        <begin position="233"/>
        <end position="310"/>
    </location>
</feature>
<keyword evidence="12" id="KW-1185">Reference proteome</keyword>
<comment type="similarity">
    <text evidence="2">Belongs to the OSBP family.</text>
</comment>
<dbReference type="GeneID" id="136824852"/>
<evidence type="ECO:0000313" key="11">
    <source>
        <dbReference type="EnsemblMetazoa" id="CLYHEMP024892.1"/>
    </source>
</evidence>
<dbReference type="InterPro" id="IPR001849">
    <property type="entry name" value="PH_domain"/>
</dbReference>
<dbReference type="CDD" id="cd13284">
    <property type="entry name" value="PH_OSBP_ORP4"/>
    <property type="match status" value="1"/>
</dbReference>
<dbReference type="InterPro" id="IPR011993">
    <property type="entry name" value="PH-like_dom_sf"/>
</dbReference>
<name>A0A7M6DRF8_9CNID</name>
<comment type="subcellular location">
    <subcellularLocation>
        <location evidence="1">Membrane</location>
        <topology evidence="1">Peripheral membrane protein</topology>
    </subcellularLocation>
</comment>
<dbReference type="GO" id="GO:0032934">
    <property type="term" value="F:sterol binding"/>
    <property type="evidence" value="ECO:0007669"/>
    <property type="project" value="TreeGrafter"/>
</dbReference>
<dbReference type="Proteomes" id="UP000594262">
    <property type="component" value="Unplaced"/>
</dbReference>
<evidence type="ECO:0000313" key="12">
    <source>
        <dbReference type="Proteomes" id="UP000594262"/>
    </source>
</evidence>
<evidence type="ECO:0000256" key="1">
    <source>
        <dbReference type="ARBA" id="ARBA00004170"/>
    </source>
</evidence>
<evidence type="ECO:0000256" key="8">
    <source>
        <dbReference type="SAM" id="Coils"/>
    </source>
</evidence>
<feature type="coiled-coil region" evidence="8">
    <location>
        <begin position="709"/>
        <end position="739"/>
    </location>
</feature>
<dbReference type="AlphaFoldDB" id="A0A7M6DRF8"/>
<accession>A0A7M6DRF8</accession>
<dbReference type="GO" id="GO:0006869">
    <property type="term" value="P:lipid transport"/>
    <property type="evidence" value="ECO:0007669"/>
    <property type="project" value="UniProtKB-KW"/>
</dbReference>
<keyword evidence="8" id="KW-0175">Coiled coil</keyword>
<dbReference type="EnsemblMetazoa" id="CLYHEMT024892.1">
    <property type="protein sequence ID" value="CLYHEMP024892.1"/>
    <property type="gene ID" value="CLYHEMG024892"/>
</dbReference>
<feature type="compositionally biased region" description="Basic and acidic residues" evidence="9">
    <location>
        <begin position="288"/>
        <end position="300"/>
    </location>
</feature>
<dbReference type="InterPro" id="IPR037239">
    <property type="entry name" value="OSBP_sf"/>
</dbReference>
<dbReference type="GO" id="GO:0097038">
    <property type="term" value="C:perinuclear endoplasmic reticulum"/>
    <property type="evidence" value="ECO:0007669"/>
    <property type="project" value="TreeGrafter"/>
</dbReference>
<sequence>MPDGKVCPDQFRGFLWKWTNYIKGYQKRWCVLSNGLLSYYRNPAEMNHTCRGTINLAGAFIDTVDSCSFAINGGSQVWHLRAGSEIERQRWVTALELAKAKAIKNISEDESDSDMDDDISIKSIGAKLEDLTTCNSLVTSHGSLLQKTISDFSDNKETQETSQHLKHVNEKAQMFRITSNAMVNACSDFMELAKTYEKKFNKLLTAERSKRMRLEETVETLAKQHMRLERACEKEKGKEKLSTTVTSIESPTIKIPMSPLLEKETSTDQEDDDDDLFEDAMSDFPDQFPDKKKSDSHYQDDEISLNEEDASILPAHDVSLNDLELIKRSSSEQTLSPNKEAPSSHRRWLSEDIKAGSFKDIPAIAKSTESKVIVYRKRIPDRPNANLNLWSIMKNCIGKELSKIPMPVNFSEPLSMTQRLTEELEYSELLDKAATCQTSIEQICYIAAFSISCYASTAIRTGKPFNPLLGETYELDRTNDKGWTSLAEQVSHHPPSLAHHAEGRGWTLWQNFTMSSKFRGKYLLVTPLGTAHCKFAKTGDHYTWKKVTTTVNNIIVGKLWIDQSGDMEIKNHLTGEKCVLKYHAYSYFSRDTPKKVTGFVADKNNVTRYVLSGTWDQKVEIAKMVYKEPNAALSGKQPQGMPTSKSSNPQMLPSQLLWTKIPPVPGAKLMYHFGEFTCSLNQEAEGIAITDSRLRPDLRLMEQQNFDDANKIKQQLEELQRVRRKLREQEAESASDEGRVYEGYKPRWFEQINDEYMDGKIFIYKGGYWEAKEKNDWSTCPKIYLNSI</sequence>
<dbReference type="SUPFAM" id="SSF144000">
    <property type="entry name" value="Oxysterol-binding protein-like"/>
    <property type="match status" value="1"/>
</dbReference>
<keyword evidence="3" id="KW-0813">Transport</keyword>
<evidence type="ECO:0000256" key="3">
    <source>
        <dbReference type="ARBA" id="ARBA00022448"/>
    </source>
</evidence>
<dbReference type="Gene3D" id="2.40.160.120">
    <property type="match status" value="1"/>
</dbReference>
<evidence type="ECO:0000256" key="5">
    <source>
        <dbReference type="ARBA" id="ARBA00023055"/>
    </source>
</evidence>
<evidence type="ECO:0000256" key="6">
    <source>
        <dbReference type="ARBA" id="ARBA00023121"/>
    </source>
</evidence>
<evidence type="ECO:0000256" key="9">
    <source>
        <dbReference type="SAM" id="MobiDB-lite"/>
    </source>
</evidence>
<dbReference type="PROSITE" id="PS50003">
    <property type="entry name" value="PH_DOMAIN"/>
    <property type="match status" value="1"/>
</dbReference>
<dbReference type="OrthoDB" id="1854502at2759"/>
<feature type="compositionally biased region" description="Acidic residues" evidence="9">
    <location>
        <begin position="301"/>
        <end position="310"/>
    </location>
</feature>
<feature type="domain" description="PH" evidence="10">
    <location>
        <begin position="8"/>
        <end position="100"/>
    </location>
</feature>
<keyword evidence="6" id="KW-0446">Lipid-binding</keyword>
<dbReference type="Pfam" id="PF00169">
    <property type="entry name" value="PH"/>
    <property type="match status" value="1"/>
</dbReference>
<evidence type="ECO:0000259" key="10">
    <source>
        <dbReference type="PROSITE" id="PS50003"/>
    </source>
</evidence>
<dbReference type="PANTHER" id="PTHR10972">
    <property type="entry name" value="OXYSTEROL-BINDING PROTEIN-RELATED"/>
    <property type="match status" value="1"/>
</dbReference>
<dbReference type="SUPFAM" id="SSF50729">
    <property type="entry name" value="PH domain-like"/>
    <property type="match status" value="1"/>
</dbReference>
<dbReference type="FunFam" id="2.40.160.120:FF:000003">
    <property type="entry name" value="Oxysterol-binding protein"/>
    <property type="match status" value="1"/>
</dbReference>
<dbReference type="RefSeq" id="XP_066936931.1">
    <property type="nucleotide sequence ID" value="XM_067080830.1"/>
</dbReference>
<organism evidence="11 12">
    <name type="scientific">Clytia hemisphaerica</name>
    <dbReference type="NCBI Taxonomy" id="252671"/>
    <lineage>
        <taxon>Eukaryota</taxon>
        <taxon>Metazoa</taxon>
        <taxon>Cnidaria</taxon>
        <taxon>Hydrozoa</taxon>
        <taxon>Hydroidolina</taxon>
        <taxon>Leptothecata</taxon>
        <taxon>Obeliida</taxon>
        <taxon>Clytiidae</taxon>
        <taxon>Clytia</taxon>
    </lineage>
</organism>
<dbReference type="InterPro" id="IPR000648">
    <property type="entry name" value="Oxysterol-bd"/>
</dbReference>
<feature type="compositionally biased region" description="Acidic residues" evidence="9">
    <location>
        <begin position="267"/>
        <end position="281"/>
    </location>
</feature>
<proteinExistence type="inferred from homology"/>
<dbReference type="GO" id="GO:0005829">
    <property type="term" value="C:cytosol"/>
    <property type="evidence" value="ECO:0007669"/>
    <property type="project" value="TreeGrafter"/>
</dbReference>
<dbReference type="Gene3D" id="2.30.29.30">
    <property type="entry name" value="Pleckstrin-homology domain (PH domain)/Phosphotyrosine-binding domain (PTB)"/>
    <property type="match status" value="1"/>
</dbReference>
<keyword evidence="7" id="KW-0472">Membrane</keyword>
<evidence type="ECO:0000256" key="4">
    <source>
        <dbReference type="ARBA" id="ARBA00022553"/>
    </source>
</evidence>
<dbReference type="PANTHER" id="PTHR10972:SF205">
    <property type="entry name" value="OXYSTEROL-BINDING PROTEIN 1"/>
    <property type="match status" value="1"/>
</dbReference>
<evidence type="ECO:0000256" key="2">
    <source>
        <dbReference type="ARBA" id="ARBA00008842"/>
    </source>
</evidence>
<keyword evidence="4" id="KW-0597">Phosphoprotein</keyword>
<dbReference type="SMART" id="SM00233">
    <property type="entry name" value="PH"/>
    <property type="match status" value="1"/>
</dbReference>